<dbReference type="CDD" id="cd00202">
    <property type="entry name" value="ZnF_GATA"/>
    <property type="match status" value="2"/>
</dbReference>
<dbReference type="SUPFAM" id="SSF57716">
    <property type="entry name" value="Glucocorticoid receptor-like (DNA-binding domain)"/>
    <property type="match status" value="2"/>
</dbReference>
<feature type="domain" description="GATA-type" evidence="10">
    <location>
        <begin position="304"/>
        <end position="336"/>
    </location>
</feature>
<dbReference type="SMART" id="SM00401">
    <property type="entry name" value="ZnF_GATA"/>
    <property type="match status" value="2"/>
</dbReference>
<evidence type="ECO:0000256" key="4">
    <source>
        <dbReference type="ARBA" id="ARBA00023015"/>
    </source>
</evidence>
<feature type="region of interest" description="Disordered" evidence="9">
    <location>
        <begin position="284"/>
        <end position="327"/>
    </location>
</feature>
<protein>
    <recommendedName>
        <fullName evidence="10">GATA-type domain-containing protein</fullName>
    </recommendedName>
</protein>
<proteinExistence type="inferred from homology"/>
<accession>A0A7R9V7I4</accession>
<evidence type="ECO:0000313" key="11">
    <source>
        <dbReference type="EMBL" id="CAD8286782.1"/>
    </source>
</evidence>
<dbReference type="Gene3D" id="3.30.50.10">
    <property type="entry name" value="Erythroid Transcription Factor GATA-1, subunit A"/>
    <property type="match status" value="2"/>
</dbReference>
<evidence type="ECO:0000256" key="5">
    <source>
        <dbReference type="ARBA" id="ARBA00023163"/>
    </source>
</evidence>
<dbReference type="EMBL" id="HBEC01014734">
    <property type="protein sequence ID" value="CAD8286782.1"/>
    <property type="molecule type" value="Transcribed_RNA"/>
</dbReference>
<feature type="compositionally biased region" description="Low complexity" evidence="9">
    <location>
        <begin position="220"/>
        <end position="245"/>
    </location>
</feature>
<name>A0A7R9V7I4_9CHLO</name>
<comment type="similarity">
    <text evidence="6">Belongs to the type IV zinc-finger family. Class B subfamily.</text>
</comment>
<dbReference type="GO" id="GO:0043565">
    <property type="term" value="F:sequence-specific DNA binding"/>
    <property type="evidence" value="ECO:0007669"/>
    <property type="project" value="InterPro"/>
</dbReference>
<comment type="function">
    <text evidence="7">Transcriptional regulator that specifically binds 5'-GATA-3' or 5'-GAT-3' motifs within gene promoters.</text>
</comment>
<feature type="domain" description="GATA-type" evidence="10">
    <location>
        <begin position="442"/>
        <end position="474"/>
    </location>
</feature>
<evidence type="ECO:0000256" key="7">
    <source>
        <dbReference type="ARBA" id="ARBA00037539"/>
    </source>
</evidence>
<dbReference type="GO" id="GO:0006355">
    <property type="term" value="P:regulation of DNA-templated transcription"/>
    <property type="evidence" value="ECO:0007669"/>
    <property type="project" value="InterPro"/>
</dbReference>
<keyword evidence="4" id="KW-0805">Transcription regulation</keyword>
<dbReference type="InterPro" id="IPR013088">
    <property type="entry name" value="Znf_NHR/GATA"/>
</dbReference>
<feature type="compositionally biased region" description="Low complexity" evidence="9">
    <location>
        <begin position="501"/>
        <end position="513"/>
    </location>
</feature>
<evidence type="ECO:0000256" key="2">
    <source>
        <dbReference type="ARBA" id="ARBA00022771"/>
    </source>
</evidence>
<evidence type="ECO:0000256" key="1">
    <source>
        <dbReference type="ARBA" id="ARBA00022723"/>
    </source>
</evidence>
<feature type="compositionally biased region" description="Gly residues" evidence="9">
    <location>
        <begin position="208"/>
        <end position="219"/>
    </location>
</feature>
<keyword evidence="5" id="KW-0804">Transcription</keyword>
<evidence type="ECO:0000259" key="10">
    <source>
        <dbReference type="PROSITE" id="PS50114"/>
    </source>
</evidence>
<feature type="region of interest" description="Disordered" evidence="9">
    <location>
        <begin position="194"/>
        <end position="245"/>
    </location>
</feature>
<evidence type="ECO:0000256" key="8">
    <source>
        <dbReference type="PROSITE-ProRule" id="PRU00094"/>
    </source>
</evidence>
<dbReference type="GO" id="GO:0008270">
    <property type="term" value="F:zinc ion binding"/>
    <property type="evidence" value="ECO:0007669"/>
    <property type="project" value="UniProtKB-KW"/>
</dbReference>
<dbReference type="InterPro" id="IPR000679">
    <property type="entry name" value="Znf_GATA"/>
</dbReference>
<feature type="region of interest" description="Disordered" evidence="9">
    <location>
        <begin position="484"/>
        <end position="562"/>
    </location>
</feature>
<dbReference type="AlphaFoldDB" id="A0A7R9V7I4"/>
<organism evidence="11">
    <name type="scientific">Chlamydomonas euryale</name>
    <dbReference type="NCBI Taxonomy" id="1486919"/>
    <lineage>
        <taxon>Eukaryota</taxon>
        <taxon>Viridiplantae</taxon>
        <taxon>Chlorophyta</taxon>
        <taxon>core chlorophytes</taxon>
        <taxon>Chlorophyceae</taxon>
        <taxon>CS clade</taxon>
        <taxon>Chlamydomonadales</taxon>
        <taxon>Chlamydomonadaceae</taxon>
        <taxon>Chlamydomonas</taxon>
    </lineage>
</organism>
<dbReference type="PANTHER" id="PTHR47172:SF24">
    <property type="entry name" value="GATA ZINC FINGER DOMAIN-CONTAINING PROTEIN 14-RELATED"/>
    <property type="match status" value="1"/>
</dbReference>
<dbReference type="PANTHER" id="PTHR47172">
    <property type="entry name" value="OS01G0976800 PROTEIN"/>
    <property type="match status" value="1"/>
</dbReference>
<feature type="compositionally biased region" description="Low complexity" evidence="9">
    <location>
        <begin position="368"/>
        <end position="396"/>
    </location>
</feature>
<evidence type="ECO:0000256" key="9">
    <source>
        <dbReference type="SAM" id="MobiDB-lite"/>
    </source>
</evidence>
<keyword evidence="1" id="KW-0479">Metal-binding</keyword>
<evidence type="ECO:0000256" key="6">
    <source>
        <dbReference type="ARBA" id="ARBA00024019"/>
    </source>
</evidence>
<sequence>MTRYIYDPVYKRPDSGEPQPGCYRRFSVRLPSEKQWNVKTTKEILGILQAAGWYSLTFCLVDMNGAMTLPAPPRCRLGGKEHSVFVSSGRNLCRMGREWKETQEQAQIGRKQKKLLFTSLEERGFTGCVHVGTMLVANAGSGVDNSNSAPEMVMFVVGHKSAGDAPVLLDVELAELKAWKHRFDALMRSVADAGTHTEASAQQATASRGGGGGAPGPEAGGKPAANGSNGRGASSNGTLAAGDTAAGGSALDRAAVQDLPGSRPSNLGSDREPAVVADQCQRRAAGALATRTPAEPLDAKAASRHRPKQCSVCGRTKTPEWRTGPQGSQTLCNACGQKWAKERRERSAKAEGPGTTTQSHMRSAVAIRRTQQRSSAAAASRDKPSSGIAAADRSAGAAGGADMQRKTLCAFAASHSKPSRAAAGSAAAVPGAPPARPSASASPPERQCHNCGTRESCWWRSGPLGSRTLCNTCGQRWAKRQKLSEHAAGWPRGRDRPGHEAPQLAAASAASTEAEARELRAAARRAAQRDAPQLAARVPLPRWTRLRRPQAAEPRDQACPAP</sequence>
<dbReference type="PROSITE" id="PS50114">
    <property type="entry name" value="GATA_ZN_FINGER_2"/>
    <property type="match status" value="2"/>
</dbReference>
<feature type="compositionally biased region" description="Low complexity" evidence="9">
    <location>
        <begin position="419"/>
        <end position="430"/>
    </location>
</feature>
<dbReference type="Pfam" id="PF00320">
    <property type="entry name" value="GATA"/>
    <property type="match status" value="2"/>
</dbReference>
<feature type="region of interest" description="Disordered" evidence="9">
    <location>
        <begin position="414"/>
        <end position="447"/>
    </location>
</feature>
<gene>
    <name evidence="11" type="ORF">CEUR00632_LOCUS6820</name>
</gene>
<reference evidence="11" key="1">
    <citation type="submission" date="2021-01" db="EMBL/GenBank/DDBJ databases">
        <authorList>
            <person name="Corre E."/>
            <person name="Pelletier E."/>
            <person name="Niang G."/>
            <person name="Scheremetjew M."/>
            <person name="Finn R."/>
            <person name="Kale V."/>
            <person name="Holt S."/>
            <person name="Cochrane G."/>
            <person name="Meng A."/>
            <person name="Brown T."/>
            <person name="Cohen L."/>
        </authorList>
    </citation>
    <scope>NUCLEOTIDE SEQUENCE</scope>
    <source>
        <strain evidence="11">CCMP219</strain>
    </source>
</reference>
<feature type="region of interest" description="Disordered" evidence="9">
    <location>
        <begin position="343"/>
        <end position="399"/>
    </location>
</feature>
<evidence type="ECO:0000256" key="3">
    <source>
        <dbReference type="ARBA" id="ARBA00022833"/>
    </source>
</evidence>
<keyword evidence="2 8" id="KW-0863">Zinc-finger</keyword>
<keyword evidence="3" id="KW-0862">Zinc</keyword>